<sequence>MQDSVLPAEQATRVACLLVVCWARLSFFNTSVVLEHEMRSCFPGASQSIWSNARNRRYDVRKKYLHADYFLFLRRPRIEKTDEVRFVVAFAFFQFASALRL</sequence>
<dbReference type="Proteomes" id="UP000319143">
    <property type="component" value="Unassembled WGS sequence"/>
</dbReference>
<gene>
    <name evidence="1" type="ORF">Poly41_23970</name>
</gene>
<dbReference type="EMBL" id="SJPV01000003">
    <property type="protein sequence ID" value="TWU39542.1"/>
    <property type="molecule type" value="Genomic_DNA"/>
</dbReference>
<name>A0A5C6DS88_9BACT</name>
<reference evidence="1 2" key="1">
    <citation type="submission" date="2019-02" db="EMBL/GenBank/DDBJ databases">
        <title>Deep-cultivation of Planctomycetes and their phenomic and genomic characterization uncovers novel biology.</title>
        <authorList>
            <person name="Wiegand S."/>
            <person name="Jogler M."/>
            <person name="Boedeker C."/>
            <person name="Pinto D."/>
            <person name="Vollmers J."/>
            <person name="Rivas-Marin E."/>
            <person name="Kohn T."/>
            <person name="Peeters S.H."/>
            <person name="Heuer A."/>
            <person name="Rast P."/>
            <person name="Oberbeckmann S."/>
            <person name="Bunk B."/>
            <person name="Jeske O."/>
            <person name="Meyerdierks A."/>
            <person name="Storesund J.E."/>
            <person name="Kallscheuer N."/>
            <person name="Luecker S."/>
            <person name="Lage O.M."/>
            <person name="Pohl T."/>
            <person name="Merkel B.J."/>
            <person name="Hornburger P."/>
            <person name="Mueller R.-W."/>
            <person name="Bruemmer F."/>
            <person name="Labrenz M."/>
            <person name="Spormann A.M."/>
            <person name="Op Den Camp H."/>
            <person name="Overmann J."/>
            <person name="Amann R."/>
            <person name="Jetten M.S.M."/>
            <person name="Mascher T."/>
            <person name="Medema M.H."/>
            <person name="Devos D.P."/>
            <person name="Kaster A.-K."/>
            <person name="Ovreas L."/>
            <person name="Rohde M."/>
            <person name="Galperin M.Y."/>
            <person name="Jogler C."/>
        </authorList>
    </citation>
    <scope>NUCLEOTIDE SEQUENCE [LARGE SCALE GENOMIC DNA]</scope>
    <source>
        <strain evidence="1 2">Poly41</strain>
    </source>
</reference>
<keyword evidence="2" id="KW-1185">Reference proteome</keyword>
<protein>
    <submittedName>
        <fullName evidence="1">Uncharacterized protein</fullName>
    </submittedName>
</protein>
<evidence type="ECO:0000313" key="1">
    <source>
        <dbReference type="EMBL" id="TWU39542.1"/>
    </source>
</evidence>
<evidence type="ECO:0000313" key="2">
    <source>
        <dbReference type="Proteomes" id="UP000319143"/>
    </source>
</evidence>
<proteinExistence type="predicted"/>
<dbReference type="AlphaFoldDB" id="A0A5C6DS88"/>
<organism evidence="1 2">
    <name type="scientific">Novipirellula artificiosorum</name>
    <dbReference type="NCBI Taxonomy" id="2528016"/>
    <lineage>
        <taxon>Bacteria</taxon>
        <taxon>Pseudomonadati</taxon>
        <taxon>Planctomycetota</taxon>
        <taxon>Planctomycetia</taxon>
        <taxon>Pirellulales</taxon>
        <taxon>Pirellulaceae</taxon>
        <taxon>Novipirellula</taxon>
    </lineage>
</organism>
<comment type="caution">
    <text evidence="1">The sequence shown here is derived from an EMBL/GenBank/DDBJ whole genome shotgun (WGS) entry which is preliminary data.</text>
</comment>
<accession>A0A5C6DS88</accession>